<dbReference type="OrthoDB" id="2701555at2759"/>
<dbReference type="InterPro" id="IPR036188">
    <property type="entry name" value="FAD/NAD-bd_sf"/>
</dbReference>
<gene>
    <name evidence="1" type="ORF">D9757_006570</name>
</gene>
<keyword evidence="2" id="KW-1185">Reference proteome</keyword>
<name>A0A8H5HQT4_9AGAR</name>
<dbReference type="SUPFAM" id="SSF51905">
    <property type="entry name" value="FAD/NAD(P)-binding domain"/>
    <property type="match status" value="1"/>
</dbReference>
<organism evidence="1 2">
    <name type="scientific">Collybiopsis confluens</name>
    <dbReference type="NCBI Taxonomy" id="2823264"/>
    <lineage>
        <taxon>Eukaryota</taxon>
        <taxon>Fungi</taxon>
        <taxon>Dikarya</taxon>
        <taxon>Basidiomycota</taxon>
        <taxon>Agaricomycotina</taxon>
        <taxon>Agaricomycetes</taxon>
        <taxon>Agaricomycetidae</taxon>
        <taxon>Agaricales</taxon>
        <taxon>Marasmiineae</taxon>
        <taxon>Omphalotaceae</taxon>
        <taxon>Collybiopsis</taxon>
    </lineage>
</organism>
<protein>
    <submittedName>
        <fullName evidence="1">Uncharacterized protein</fullName>
    </submittedName>
</protein>
<dbReference type="AlphaFoldDB" id="A0A8H5HQT4"/>
<proteinExistence type="predicted"/>
<accession>A0A8H5HQT4</accession>
<comment type="caution">
    <text evidence="1">The sequence shown here is derived from an EMBL/GenBank/DDBJ whole genome shotgun (WGS) entry which is preliminary data.</text>
</comment>
<dbReference type="EMBL" id="JAACJN010000031">
    <property type="protein sequence ID" value="KAF5387559.1"/>
    <property type="molecule type" value="Genomic_DNA"/>
</dbReference>
<dbReference type="Gene3D" id="3.50.50.60">
    <property type="entry name" value="FAD/NAD(P)-binding domain"/>
    <property type="match status" value="1"/>
</dbReference>
<evidence type="ECO:0000313" key="2">
    <source>
        <dbReference type="Proteomes" id="UP000518752"/>
    </source>
</evidence>
<dbReference type="Proteomes" id="UP000518752">
    <property type="component" value="Unassembled WGS sequence"/>
</dbReference>
<evidence type="ECO:0000313" key="1">
    <source>
        <dbReference type="EMBL" id="KAF5387559.1"/>
    </source>
</evidence>
<sequence>MSNSGHTNPLPHWVLVTGGGPNVLVTPRNLVERGNFELVELVERRDDVGGVWYLDNPDVETAGFFDPKLRWPSPAYHCIRRPALPDCPTLPDSRVIDVPPVKRYVLQSMAPAPGEYAQEKITAVLEDGTEINDVDVVLLGTGYRPDSRFIHILRTPLLDAAQPEDEPGSGISPPLVPLMSLLLTDSPH</sequence>
<reference evidence="1 2" key="1">
    <citation type="journal article" date="2020" name="ISME J.">
        <title>Uncovering the hidden diversity of litter-decomposition mechanisms in mushroom-forming fungi.</title>
        <authorList>
            <person name="Floudas D."/>
            <person name="Bentzer J."/>
            <person name="Ahren D."/>
            <person name="Johansson T."/>
            <person name="Persson P."/>
            <person name="Tunlid A."/>
        </authorList>
    </citation>
    <scope>NUCLEOTIDE SEQUENCE [LARGE SCALE GENOMIC DNA]</scope>
    <source>
        <strain evidence="1 2">CBS 406.79</strain>
    </source>
</reference>